<dbReference type="Pfam" id="PF04233">
    <property type="entry name" value="Phage_Mu_F"/>
    <property type="match status" value="1"/>
</dbReference>
<evidence type="ECO:0000259" key="1">
    <source>
        <dbReference type="Pfam" id="PF04233"/>
    </source>
</evidence>
<evidence type="ECO:0000313" key="2">
    <source>
        <dbReference type="EMBL" id="DAD85328.1"/>
    </source>
</evidence>
<dbReference type="InterPro" id="IPR006528">
    <property type="entry name" value="Phage_head_morphogenesis_dom"/>
</dbReference>
<organism evidence="2">
    <name type="scientific">Siphoviridae sp. ct8Ri8</name>
    <dbReference type="NCBI Taxonomy" id="2826170"/>
    <lineage>
        <taxon>Viruses</taxon>
        <taxon>Duplodnaviria</taxon>
        <taxon>Heunggongvirae</taxon>
        <taxon>Uroviricota</taxon>
        <taxon>Caudoviricetes</taxon>
    </lineage>
</organism>
<reference evidence="2" key="1">
    <citation type="journal article" date="2021" name="Proc. Natl. Acad. Sci. U.S.A.">
        <title>A Catalog of Tens of Thousands of Viruses from Human Metagenomes Reveals Hidden Associations with Chronic Diseases.</title>
        <authorList>
            <person name="Tisza M.J."/>
            <person name="Buck C.B."/>
        </authorList>
    </citation>
    <scope>NUCLEOTIDE SEQUENCE</scope>
    <source>
        <strain evidence="2">Ct8Ri8</strain>
    </source>
</reference>
<accession>A0A8S5MT55</accession>
<sequence>MIKTSEQIETDKLLLSCTGLWEEFHINKTKDSLIVQEYYNLISNLLDQQLNHSRMWLSSPQAKEYYYAEMQRQKEILQSLDMEWEDLLEQTYGSVDGLIERVYELGKQKGYNDIKEKLVFTDTDKEALDFVRQYNFHLIKKLSDDLRGSVKKTITQAVATGENPYSLANKIVELGVKPLEGSTLSAKQRAVMIAKTEVSRAQNTGILQSYVNEGYTEVTILTAEDSDVCSLCLDNAYLFNKGEDKVYHSGLKDNVYRISDLDENSILPLHPNCRCTYLAVWKSRRDNVNPEVINLTPLSDWELHVLNNIYTDNRSSKKPFSQYSSNGITNSLSKNQFKEECKGFIDKKDMSLVDNLYEFQGNVKYVDVEFATARTKKGTFSGLISDGKSNSVNLTKKFLETAEKEKGILFLIHNHPKSNPPLPSSGDLEYFASNKVKYGLITNEEGTFIIKNNSLSQNKDNSKKIKDIGFKIEKNMTDDFNKDTGRIIPSTFYEGKPIDKYTSEEVNYFKERDKYVNEHKNRYINLYEKELSVYGFEVKFVN</sequence>
<name>A0A8S5MT55_9CAUD</name>
<proteinExistence type="predicted"/>
<protein>
    <submittedName>
        <fullName evidence="2">Minor capsid protein</fullName>
    </submittedName>
</protein>
<dbReference type="EMBL" id="BK014980">
    <property type="protein sequence ID" value="DAD85328.1"/>
    <property type="molecule type" value="Genomic_DNA"/>
</dbReference>
<feature type="domain" description="Phage head morphogenesis" evidence="1">
    <location>
        <begin position="150"/>
        <end position="277"/>
    </location>
</feature>